<evidence type="ECO:0000256" key="2">
    <source>
        <dbReference type="SAM" id="MobiDB-lite"/>
    </source>
</evidence>
<organism evidence="3 4">
    <name type="scientific">Paramuricea clavata</name>
    <name type="common">Red gorgonian</name>
    <name type="synonym">Violescent sea-whip</name>
    <dbReference type="NCBI Taxonomy" id="317549"/>
    <lineage>
        <taxon>Eukaryota</taxon>
        <taxon>Metazoa</taxon>
        <taxon>Cnidaria</taxon>
        <taxon>Anthozoa</taxon>
        <taxon>Octocorallia</taxon>
        <taxon>Malacalcyonacea</taxon>
        <taxon>Plexauridae</taxon>
        <taxon>Paramuricea</taxon>
    </lineage>
</organism>
<keyword evidence="1" id="KW-0067">ATP-binding</keyword>
<feature type="compositionally biased region" description="Polar residues" evidence="2">
    <location>
        <begin position="1020"/>
        <end position="1051"/>
    </location>
</feature>
<comment type="catalytic activity">
    <reaction evidence="1">
        <text>ATP + H2O = ADP + phosphate + H(+)</text>
        <dbReference type="Rhea" id="RHEA:13065"/>
        <dbReference type="ChEBI" id="CHEBI:15377"/>
        <dbReference type="ChEBI" id="CHEBI:15378"/>
        <dbReference type="ChEBI" id="CHEBI:30616"/>
        <dbReference type="ChEBI" id="CHEBI:43474"/>
        <dbReference type="ChEBI" id="CHEBI:456216"/>
        <dbReference type="EC" id="5.6.2.3"/>
    </reaction>
</comment>
<dbReference type="GO" id="GO:0000723">
    <property type="term" value="P:telomere maintenance"/>
    <property type="evidence" value="ECO:0007669"/>
    <property type="project" value="InterPro"/>
</dbReference>
<dbReference type="GO" id="GO:0006281">
    <property type="term" value="P:DNA repair"/>
    <property type="evidence" value="ECO:0007669"/>
    <property type="project" value="UniProtKB-KW"/>
</dbReference>
<keyword evidence="1 3" id="KW-0347">Helicase</keyword>
<dbReference type="GO" id="GO:0043139">
    <property type="term" value="F:5'-3' DNA helicase activity"/>
    <property type="evidence" value="ECO:0007669"/>
    <property type="project" value="UniProtKB-EC"/>
</dbReference>
<dbReference type="AlphaFoldDB" id="A0A7D9IA19"/>
<dbReference type="Pfam" id="PF05970">
    <property type="entry name" value="PIF1"/>
    <property type="match status" value="1"/>
</dbReference>
<keyword evidence="4" id="KW-1185">Reference proteome</keyword>
<dbReference type="CDD" id="cd18809">
    <property type="entry name" value="SF1_C_RecD"/>
    <property type="match status" value="1"/>
</dbReference>
<comment type="caution">
    <text evidence="3">The sequence shown here is derived from an EMBL/GenBank/DDBJ whole genome shotgun (WGS) entry which is preliminary data.</text>
</comment>
<keyword evidence="1" id="KW-0378">Hydrolase</keyword>
<dbReference type="PANTHER" id="PTHR47642">
    <property type="entry name" value="ATP-DEPENDENT DNA HELICASE"/>
    <property type="match status" value="1"/>
</dbReference>
<gene>
    <name evidence="3" type="ORF">PACLA_8A084349</name>
</gene>
<feature type="region of interest" description="Disordered" evidence="2">
    <location>
        <begin position="1018"/>
        <end position="1051"/>
    </location>
</feature>
<evidence type="ECO:0000313" key="4">
    <source>
        <dbReference type="Proteomes" id="UP001152795"/>
    </source>
</evidence>
<reference evidence="3" key="1">
    <citation type="submission" date="2020-04" db="EMBL/GenBank/DDBJ databases">
        <authorList>
            <person name="Alioto T."/>
            <person name="Alioto T."/>
            <person name="Gomez Garrido J."/>
        </authorList>
    </citation>
    <scope>NUCLEOTIDE SEQUENCE</scope>
    <source>
        <strain evidence="3">A484AB</strain>
    </source>
</reference>
<dbReference type="PANTHER" id="PTHR47642:SF7">
    <property type="entry name" value="ATP-DEPENDENT DNA HELICASE PIF1"/>
    <property type="match status" value="1"/>
</dbReference>
<dbReference type="GO" id="GO:0005524">
    <property type="term" value="F:ATP binding"/>
    <property type="evidence" value="ECO:0007669"/>
    <property type="project" value="UniProtKB-KW"/>
</dbReference>
<proteinExistence type="inferred from homology"/>
<protein>
    <recommendedName>
        <fullName evidence="1">ATP-dependent DNA helicase</fullName>
        <ecNumber evidence="1">5.6.2.3</ecNumber>
    </recommendedName>
</protein>
<dbReference type="GO" id="GO:0006310">
    <property type="term" value="P:DNA recombination"/>
    <property type="evidence" value="ECO:0007669"/>
    <property type="project" value="UniProtKB-KW"/>
</dbReference>
<dbReference type="OrthoDB" id="7470624at2759"/>
<dbReference type="GO" id="GO:0016787">
    <property type="term" value="F:hydrolase activity"/>
    <property type="evidence" value="ECO:0007669"/>
    <property type="project" value="UniProtKB-KW"/>
</dbReference>
<dbReference type="InterPro" id="IPR051055">
    <property type="entry name" value="PIF1_helicase"/>
</dbReference>
<sequence length="1083" mass="121551">MLSLNQHKVEMLVDEGYSVFVTGKGGSGKSFFLRNIIEKLRRSGDHCFVTAPTGIAATNIGGSTVHSFAGIGTGSKSAHELIATIKANEEVLARWEQCKVLVIDEVSMLSRELFEKLEMIARCLKRNAKPFGGIQLILSGDFYQLRPVIQRDASDKEVYCFASPMWNCCVDISVFFDENYRQHEPELIHLLEEFRMCGLSQRSHQFIEESLTRPLDCNPLDVVRLYSHRDNVSQANDECLALLAGEPHHYCSDDSGNVNSLKKCSAPKNLAVKLNARVVLLKNLSIGLVNGLRGTIHSFVDGFPFVVFDNGSRKLIREELFTVEDECTVVATRKQIPLDLAYAMTIHKSQGMAFPLLDVDLSTVFEAGQAYVAVSRATTIHGLKISSYRERMPQVSQLVIDFYANGVVMASDLNVDEIVHSEKKRDITTLSLVSIDKCISVSSTAKEPKPFVVTEQFLSHKLPQGVMDNVHKLVKKESEISDDVSSVLKKLNLKENEQHELYSDSEMCLEDYCTWLWQSYEQIHSTDKSGTLIDRKKFSGVTKQLHSLYRSSQLLQKWKDCSKSDVDIGIGGKDRKAAIVYARALYAEFVKQQAANTRNDYFNDPMQFEEGPVQSTTKEASGKVRDISGWVIHEEIKSCISYVSQHKCSKSQKVVKEVAHKRKMKAMLDQMKGCKDDVLEKSNYPESLEHIALYDKGGKTYVPDVVFEFFMDVSSVASELLSNKNIHAFKQDALSVVYTKIKSNVELQESFLRLTDNDVEGKSCDGNQNDDEETVLNDIACEDIIEDDMTNELLLPVSDDDLEWMDLGEPSDCPEVHESDGEDSTPNEVAGKLDNNQPIISGYQTGNSFDLKANEITCNVIKGNEASSDMVFHDKATADLFNRMIRRFCNMMASETIRKFKRNHQLKKSSALRQGLQARGATRKKKQSQGILTIPVIITDPVPKSATHFSLKALAYKGDTVFECYSHVDMNFIMMGYNIPPSRENKKTKSKRLVETLKISEVMPSPEKLTQTLYNDMKTSRNTSNPVNTQETEQGAENMGHPTTSTNKGTSRKCSYCHECGHRKSYKGKITCPSLASIQNAKD</sequence>
<dbReference type="EC" id="5.6.2.3" evidence="1"/>
<accession>A0A7D9IA19</accession>
<dbReference type="CDD" id="cd18037">
    <property type="entry name" value="DEXSc_Pif1_like"/>
    <property type="match status" value="1"/>
</dbReference>
<name>A0A7D9IA19_PARCT</name>
<comment type="cofactor">
    <cofactor evidence="1">
        <name>Mg(2+)</name>
        <dbReference type="ChEBI" id="CHEBI:18420"/>
    </cofactor>
</comment>
<feature type="region of interest" description="Disordered" evidence="2">
    <location>
        <begin position="811"/>
        <end position="837"/>
    </location>
</feature>
<dbReference type="InterPro" id="IPR010285">
    <property type="entry name" value="DNA_helicase_pif1-like_DEAD"/>
</dbReference>
<dbReference type="Gene3D" id="3.40.50.300">
    <property type="entry name" value="P-loop containing nucleotide triphosphate hydrolases"/>
    <property type="match status" value="2"/>
</dbReference>
<evidence type="ECO:0000313" key="3">
    <source>
        <dbReference type="EMBL" id="CAB4000686.1"/>
    </source>
</evidence>
<keyword evidence="1" id="KW-0233">DNA recombination</keyword>
<dbReference type="SMART" id="SM00382">
    <property type="entry name" value="AAA"/>
    <property type="match status" value="1"/>
</dbReference>
<dbReference type="InterPro" id="IPR027417">
    <property type="entry name" value="P-loop_NTPase"/>
</dbReference>
<dbReference type="EMBL" id="CACRXK020003895">
    <property type="protein sequence ID" value="CAB4000686.1"/>
    <property type="molecule type" value="Genomic_DNA"/>
</dbReference>
<keyword evidence="1" id="KW-0227">DNA damage</keyword>
<evidence type="ECO:0000256" key="1">
    <source>
        <dbReference type="RuleBase" id="RU363044"/>
    </source>
</evidence>
<dbReference type="SUPFAM" id="SSF52540">
    <property type="entry name" value="P-loop containing nucleoside triphosphate hydrolases"/>
    <property type="match status" value="2"/>
</dbReference>
<comment type="similarity">
    <text evidence="1">Belongs to the helicase family.</text>
</comment>
<dbReference type="Proteomes" id="UP001152795">
    <property type="component" value="Unassembled WGS sequence"/>
</dbReference>
<dbReference type="InterPro" id="IPR003593">
    <property type="entry name" value="AAA+_ATPase"/>
</dbReference>
<keyword evidence="1" id="KW-0234">DNA repair</keyword>
<keyword evidence="1" id="KW-0547">Nucleotide-binding</keyword>